<dbReference type="Proteomes" id="UP000753196">
    <property type="component" value="Unassembled WGS sequence"/>
</dbReference>
<dbReference type="EMBL" id="JACQCR010000059">
    <property type="protein sequence ID" value="MBI3631193.1"/>
    <property type="molecule type" value="Genomic_DNA"/>
</dbReference>
<evidence type="ECO:0000313" key="2">
    <source>
        <dbReference type="EMBL" id="MBI3631193.1"/>
    </source>
</evidence>
<evidence type="ECO:0000313" key="3">
    <source>
        <dbReference type="Proteomes" id="UP000753196"/>
    </source>
</evidence>
<dbReference type="AlphaFoldDB" id="A0A932QZ78"/>
<gene>
    <name evidence="2" type="ORF">HY221_02550</name>
</gene>
<evidence type="ECO:0000256" key="1">
    <source>
        <dbReference type="SAM" id="MobiDB-lite"/>
    </source>
</evidence>
<protein>
    <submittedName>
        <fullName evidence="2">Uncharacterized protein</fullName>
    </submittedName>
</protein>
<sequence length="128" mass="14774">MEQSFEFDARTNVHLRFMNFSEWMNFCYYCVRENIAAATDSETLGATISRKSFQNLPTSFRDVFAVQDAETSKKILAGRKRPTRPVRNSISKRARGKRPARPAADHDQMDDKKLIDLFLPSVLMPRVD</sequence>
<feature type="compositionally biased region" description="Basic residues" evidence="1">
    <location>
        <begin position="76"/>
        <end position="100"/>
    </location>
</feature>
<feature type="region of interest" description="Disordered" evidence="1">
    <location>
        <begin position="75"/>
        <end position="109"/>
    </location>
</feature>
<organism evidence="2 3">
    <name type="scientific">Candidatus Sungiibacteriota bacterium</name>
    <dbReference type="NCBI Taxonomy" id="2750080"/>
    <lineage>
        <taxon>Bacteria</taxon>
        <taxon>Candidatus Sungiibacteriota</taxon>
    </lineage>
</organism>
<reference evidence="2" key="1">
    <citation type="submission" date="2020-07" db="EMBL/GenBank/DDBJ databases">
        <title>Huge and variable diversity of episymbiotic CPR bacteria and DPANN archaea in groundwater ecosystems.</title>
        <authorList>
            <person name="He C.Y."/>
            <person name="Keren R."/>
            <person name="Whittaker M."/>
            <person name="Farag I.F."/>
            <person name="Doudna J."/>
            <person name="Cate J.H.D."/>
            <person name="Banfield J.F."/>
        </authorList>
    </citation>
    <scope>NUCLEOTIDE SEQUENCE</scope>
    <source>
        <strain evidence="2">NC_groundwater_973_Pr1_S-0.2um_54_13</strain>
    </source>
</reference>
<proteinExistence type="predicted"/>
<accession>A0A932QZ78</accession>
<name>A0A932QZ78_9BACT</name>
<comment type="caution">
    <text evidence="2">The sequence shown here is derived from an EMBL/GenBank/DDBJ whole genome shotgun (WGS) entry which is preliminary data.</text>
</comment>